<name>A0ABD5YKF1_9EURY</name>
<dbReference type="AlphaFoldDB" id="A0ABD5YKF1"/>
<dbReference type="GO" id="GO:0005886">
    <property type="term" value="C:plasma membrane"/>
    <property type="evidence" value="ECO:0007669"/>
    <property type="project" value="UniProtKB-SubCell"/>
</dbReference>
<comment type="caution">
    <text evidence="9">The sequence shown here is derived from an EMBL/GenBank/DDBJ whole genome shotgun (WGS) entry which is preliminary data.</text>
</comment>
<dbReference type="Proteomes" id="UP001596417">
    <property type="component" value="Unassembled WGS sequence"/>
</dbReference>
<feature type="transmembrane region" description="Helical" evidence="7">
    <location>
        <begin position="280"/>
        <end position="298"/>
    </location>
</feature>
<dbReference type="InterPro" id="IPR000515">
    <property type="entry name" value="MetI-like"/>
</dbReference>
<feature type="transmembrane region" description="Helical" evidence="7">
    <location>
        <begin position="47"/>
        <end position="66"/>
    </location>
</feature>
<evidence type="ECO:0000256" key="2">
    <source>
        <dbReference type="ARBA" id="ARBA00022448"/>
    </source>
</evidence>
<dbReference type="Pfam" id="PF00528">
    <property type="entry name" value="BPD_transp_1"/>
    <property type="match status" value="1"/>
</dbReference>
<keyword evidence="3" id="KW-1003">Cell membrane</keyword>
<evidence type="ECO:0000256" key="1">
    <source>
        <dbReference type="ARBA" id="ARBA00004651"/>
    </source>
</evidence>
<feature type="domain" description="ABC transmembrane type-1" evidence="8">
    <location>
        <begin position="97"/>
        <end position="298"/>
    </location>
</feature>
<feature type="transmembrane region" description="Helical" evidence="7">
    <location>
        <begin position="111"/>
        <end position="132"/>
    </location>
</feature>
<feature type="transmembrane region" description="Helical" evidence="7">
    <location>
        <begin position="144"/>
        <end position="164"/>
    </location>
</feature>
<dbReference type="InterPro" id="IPR050366">
    <property type="entry name" value="BP-dependent_transpt_permease"/>
</dbReference>
<evidence type="ECO:0000256" key="3">
    <source>
        <dbReference type="ARBA" id="ARBA00022475"/>
    </source>
</evidence>
<dbReference type="CDD" id="cd06261">
    <property type="entry name" value="TM_PBP2"/>
    <property type="match status" value="1"/>
</dbReference>
<evidence type="ECO:0000313" key="9">
    <source>
        <dbReference type="EMBL" id="MFC7189789.1"/>
    </source>
</evidence>
<keyword evidence="6 7" id="KW-0472">Membrane</keyword>
<gene>
    <name evidence="9" type="ORF">ACFQL7_07920</name>
</gene>
<comment type="similarity">
    <text evidence="7">Belongs to the binding-protein-dependent transport system permease family.</text>
</comment>
<dbReference type="RefSeq" id="WP_264554765.1">
    <property type="nucleotide sequence ID" value="NZ_CP109979.1"/>
</dbReference>
<feature type="transmembrane region" description="Helical" evidence="7">
    <location>
        <begin position="238"/>
        <end position="260"/>
    </location>
</feature>
<dbReference type="PROSITE" id="PS50928">
    <property type="entry name" value="ABC_TM1"/>
    <property type="match status" value="1"/>
</dbReference>
<sequence>MSTEQPQSPFETISETELSREDRYRQLFNGYVGTPFRIIWTDWRARLGLAIISSFLLMGTVGVSLFDPPRASEGPLLLGAFQSWAFPLGTDSLGRGILGQIVYATPAMLKMITAGALFATAMATGWGLFAGYKGGTIDRLMMSFVDVLMTIPGLPLVVVLAAILEPRNPYLVGIILTINGWAGFARQLRAEVLKLRQNSYVEASRTMGISTFSIITKDILPNVMPLIVVSFVTRARNVIIASVGLYFLGILPSSTLNWGLMLNSAYTSGGIYSPEQAHWLYAPMITIVLLSLGLLLFAQGCDRIFNPRIRARHAKKSENESSDDASFHGETM</sequence>
<protein>
    <submittedName>
        <fullName evidence="9">ABC transporter permease</fullName>
    </submittedName>
</protein>
<dbReference type="EMBL" id="JBHTAX010000001">
    <property type="protein sequence ID" value="MFC7189789.1"/>
    <property type="molecule type" value="Genomic_DNA"/>
</dbReference>
<keyword evidence="10" id="KW-1185">Reference proteome</keyword>
<organism evidence="9 10">
    <name type="scientific">Halocatena marina</name>
    <dbReference type="NCBI Taxonomy" id="2934937"/>
    <lineage>
        <taxon>Archaea</taxon>
        <taxon>Methanobacteriati</taxon>
        <taxon>Methanobacteriota</taxon>
        <taxon>Stenosarchaea group</taxon>
        <taxon>Halobacteria</taxon>
        <taxon>Halobacteriales</taxon>
        <taxon>Natronomonadaceae</taxon>
        <taxon>Halocatena</taxon>
    </lineage>
</organism>
<dbReference type="PANTHER" id="PTHR43386:SF1">
    <property type="entry name" value="D,D-DIPEPTIDE TRANSPORT SYSTEM PERMEASE PROTEIN DDPC-RELATED"/>
    <property type="match status" value="1"/>
</dbReference>
<dbReference type="Gene3D" id="1.10.3720.10">
    <property type="entry name" value="MetI-like"/>
    <property type="match status" value="1"/>
</dbReference>
<evidence type="ECO:0000256" key="6">
    <source>
        <dbReference type="ARBA" id="ARBA00023136"/>
    </source>
</evidence>
<evidence type="ECO:0000313" key="10">
    <source>
        <dbReference type="Proteomes" id="UP001596417"/>
    </source>
</evidence>
<dbReference type="InterPro" id="IPR035906">
    <property type="entry name" value="MetI-like_sf"/>
</dbReference>
<reference evidence="9 10" key="1">
    <citation type="journal article" date="2019" name="Int. J. Syst. Evol. Microbiol.">
        <title>The Global Catalogue of Microorganisms (GCM) 10K type strain sequencing project: providing services to taxonomists for standard genome sequencing and annotation.</title>
        <authorList>
            <consortium name="The Broad Institute Genomics Platform"/>
            <consortium name="The Broad Institute Genome Sequencing Center for Infectious Disease"/>
            <person name="Wu L."/>
            <person name="Ma J."/>
        </authorList>
    </citation>
    <scope>NUCLEOTIDE SEQUENCE [LARGE SCALE GENOMIC DNA]</scope>
    <source>
        <strain evidence="9 10">RDMS1</strain>
    </source>
</reference>
<keyword evidence="4 7" id="KW-0812">Transmembrane</keyword>
<keyword evidence="2 7" id="KW-0813">Transport</keyword>
<keyword evidence="5 7" id="KW-1133">Transmembrane helix</keyword>
<comment type="subcellular location">
    <subcellularLocation>
        <location evidence="1 7">Cell membrane</location>
        <topology evidence="1 7">Multi-pass membrane protein</topology>
    </subcellularLocation>
</comment>
<evidence type="ECO:0000256" key="7">
    <source>
        <dbReference type="RuleBase" id="RU363032"/>
    </source>
</evidence>
<proteinExistence type="inferred from homology"/>
<evidence type="ECO:0000259" key="8">
    <source>
        <dbReference type="PROSITE" id="PS50928"/>
    </source>
</evidence>
<dbReference type="SUPFAM" id="SSF161098">
    <property type="entry name" value="MetI-like"/>
    <property type="match status" value="1"/>
</dbReference>
<dbReference type="GeneID" id="76199349"/>
<evidence type="ECO:0000256" key="4">
    <source>
        <dbReference type="ARBA" id="ARBA00022692"/>
    </source>
</evidence>
<evidence type="ECO:0000256" key="5">
    <source>
        <dbReference type="ARBA" id="ARBA00022989"/>
    </source>
</evidence>
<feature type="transmembrane region" description="Helical" evidence="7">
    <location>
        <begin position="170"/>
        <end position="188"/>
    </location>
</feature>
<dbReference type="PANTHER" id="PTHR43386">
    <property type="entry name" value="OLIGOPEPTIDE TRANSPORT SYSTEM PERMEASE PROTEIN APPC"/>
    <property type="match status" value="1"/>
</dbReference>
<accession>A0ABD5YKF1</accession>